<gene>
    <name evidence="1" type="ORF">LCGC14_2964100</name>
</gene>
<protein>
    <submittedName>
        <fullName evidence="1">Uncharacterized protein</fullName>
    </submittedName>
</protein>
<sequence>CYEWWTDEDSIYCDGGKYTLDFCYLPEDPYNNDFWHYHATCDSSIVPPVISISKIFLPIIYNTKPYDSTYLKCAYDIADAWGITAGTVTSWFLVEYHTDGPVRLKKFFDKYKPDPSYQMVYSKWSGTPVTSLFTVNHLQTYAPDTNWNSTYAESISVWEAVTHMGASKTYTLNSVAFRKGHYRYPIDCIKVPLIQ</sequence>
<reference evidence="1" key="1">
    <citation type="journal article" date="2015" name="Nature">
        <title>Complex archaea that bridge the gap between prokaryotes and eukaryotes.</title>
        <authorList>
            <person name="Spang A."/>
            <person name="Saw J.H."/>
            <person name="Jorgensen S.L."/>
            <person name="Zaremba-Niedzwiedzka K."/>
            <person name="Martijn J."/>
            <person name="Lind A.E."/>
            <person name="van Eijk R."/>
            <person name="Schleper C."/>
            <person name="Guy L."/>
            <person name="Ettema T.J."/>
        </authorList>
    </citation>
    <scope>NUCLEOTIDE SEQUENCE</scope>
</reference>
<name>A0A0F8XYT9_9ZZZZ</name>
<dbReference type="EMBL" id="LAZR01060080">
    <property type="protein sequence ID" value="KKK66435.1"/>
    <property type="molecule type" value="Genomic_DNA"/>
</dbReference>
<accession>A0A0F8XYT9</accession>
<evidence type="ECO:0000313" key="1">
    <source>
        <dbReference type="EMBL" id="KKK66435.1"/>
    </source>
</evidence>
<proteinExistence type="predicted"/>
<dbReference type="AlphaFoldDB" id="A0A0F8XYT9"/>
<organism evidence="1">
    <name type="scientific">marine sediment metagenome</name>
    <dbReference type="NCBI Taxonomy" id="412755"/>
    <lineage>
        <taxon>unclassified sequences</taxon>
        <taxon>metagenomes</taxon>
        <taxon>ecological metagenomes</taxon>
    </lineage>
</organism>
<comment type="caution">
    <text evidence="1">The sequence shown here is derived from an EMBL/GenBank/DDBJ whole genome shotgun (WGS) entry which is preliminary data.</text>
</comment>
<feature type="non-terminal residue" evidence="1">
    <location>
        <position position="1"/>
    </location>
</feature>